<evidence type="ECO:0000256" key="3">
    <source>
        <dbReference type="ARBA" id="ARBA00022692"/>
    </source>
</evidence>
<evidence type="ECO:0000256" key="5">
    <source>
        <dbReference type="ARBA" id="ARBA00023136"/>
    </source>
</evidence>
<name>W2SG69_NECAM</name>
<dbReference type="EMBL" id="KI669238">
    <property type="protein sequence ID" value="ETN68600.1"/>
    <property type="molecule type" value="Genomic_DNA"/>
</dbReference>
<dbReference type="KEGG" id="nai:NECAME_15740"/>
<dbReference type="GO" id="GO:0005789">
    <property type="term" value="C:endoplasmic reticulum membrane"/>
    <property type="evidence" value="ECO:0007669"/>
    <property type="project" value="InterPro"/>
</dbReference>
<keyword evidence="5" id="KW-0472">Membrane</keyword>
<dbReference type="AlphaFoldDB" id="W2SG69"/>
<keyword evidence="4" id="KW-1133">Transmembrane helix</keyword>
<reference evidence="8" key="1">
    <citation type="journal article" date="2014" name="Nat. Genet.">
        <title>Genome of the human hookworm Necator americanus.</title>
        <authorList>
            <person name="Tang Y.T."/>
            <person name="Gao X."/>
            <person name="Rosa B.A."/>
            <person name="Abubucker S."/>
            <person name="Hallsworth-Pepin K."/>
            <person name="Martin J."/>
            <person name="Tyagi R."/>
            <person name="Heizer E."/>
            <person name="Zhang X."/>
            <person name="Bhonagiri-Palsikar V."/>
            <person name="Minx P."/>
            <person name="Warren W.C."/>
            <person name="Wang Q."/>
            <person name="Zhan B."/>
            <person name="Hotez P.J."/>
            <person name="Sternberg P.W."/>
            <person name="Dougall A."/>
            <person name="Gaze S.T."/>
            <person name="Mulvenna J."/>
            <person name="Sotillo J."/>
            <person name="Ranganathan S."/>
            <person name="Rabelo E.M."/>
            <person name="Wilson R.K."/>
            <person name="Felgner P.L."/>
            <person name="Bethony J."/>
            <person name="Hawdon J.M."/>
            <person name="Gasser R.B."/>
            <person name="Loukas A."/>
            <person name="Mitreva M."/>
        </authorList>
    </citation>
    <scope>NUCLEOTIDE SEQUENCE [LARGE SCALE GENOMIC DNA]</scope>
</reference>
<proteinExistence type="inferred from homology"/>
<dbReference type="Pfam" id="PF10204">
    <property type="entry name" value="DuoxA"/>
    <property type="match status" value="1"/>
</dbReference>
<evidence type="ECO:0000313" key="8">
    <source>
        <dbReference type="Proteomes" id="UP000053676"/>
    </source>
</evidence>
<gene>
    <name evidence="7" type="ORF">NECAME_15740</name>
</gene>
<evidence type="ECO:0000256" key="4">
    <source>
        <dbReference type="ARBA" id="ARBA00022989"/>
    </source>
</evidence>
<comment type="subcellular location">
    <subcellularLocation>
        <location evidence="1">Membrane</location>
        <topology evidence="1">Multi-pass membrane protein</topology>
    </subcellularLocation>
</comment>
<accession>W2SG69</accession>
<dbReference type="GO" id="GO:0015031">
    <property type="term" value="P:protein transport"/>
    <property type="evidence" value="ECO:0007669"/>
    <property type="project" value="InterPro"/>
</dbReference>
<keyword evidence="3" id="KW-0812">Transmembrane</keyword>
<dbReference type="OrthoDB" id="10042652at2759"/>
<evidence type="ECO:0000256" key="2">
    <source>
        <dbReference type="ARBA" id="ARBA00009816"/>
    </source>
</evidence>
<keyword evidence="8" id="KW-1185">Reference proteome</keyword>
<dbReference type="Proteomes" id="UP000053676">
    <property type="component" value="Unassembled WGS sequence"/>
</dbReference>
<evidence type="ECO:0000313" key="7">
    <source>
        <dbReference type="EMBL" id="ETN68600.1"/>
    </source>
</evidence>
<keyword evidence="6" id="KW-0325">Glycoprotein</keyword>
<dbReference type="InterPro" id="IPR018469">
    <property type="entry name" value="Dual_oxidase_maturation_fac"/>
</dbReference>
<dbReference type="PANTHER" id="PTHR31158">
    <property type="entry name" value="DUAL OXIDASE 2"/>
    <property type="match status" value="1"/>
</dbReference>
<dbReference type="PANTHER" id="PTHR31158:SF1">
    <property type="entry name" value="DOXA1 FACTOR-RELATED"/>
    <property type="match status" value="1"/>
</dbReference>
<sequence length="61" mass="6955">MEKELSNALTKGLPFPILKIIEYLSGDGFGWGRQYRVAGYYTACYGELFLCTDDFAESYQN</sequence>
<evidence type="ECO:0000256" key="1">
    <source>
        <dbReference type="ARBA" id="ARBA00004141"/>
    </source>
</evidence>
<protein>
    <submittedName>
        <fullName evidence="7">Uncharacterized protein</fullName>
    </submittedName>
</protein>
<comment type="similarity">
    <text evidence="2">Belongs to the DUOXA family.</text>
</comment>
<evidence type="ECO:0000256" key="6">
    <source>
        <dbReference type="ARBA" id="ARBA00023180"/>
    </source>
</evidence>
<organism evidence="7 8">
    <name type="scientific">Necator americanus</name>
    <name type="common">Human hookworm</name>
    <dbReference type="NCBI Taxonomy" id="51031"/>
    <lineage>
        <taxon>Eukaryota</taxon>
        <taxon>Metazoa</taxon>
        <taxon>Ecdysozoa</taxon>
        <taxon>Nematoda</taxon>
        <taxon>Chromadorea</taxon>
        <taxon>Rhabditida</taxon>
        <taxon>Rhabditina</taxon>
        <taxon>Rhabditomorpha</taxon>
        <taxon>Strongyloidea</taxon>
        <taxon>Ancylostomatidae</taxon>
        <taxon>Bunostominae</taxon>
        <taxon>Necator</taxon>
    </lineage>
</organism>